<keyword evidence="1" id="KW-1133">Transmembrane helix</keyword>
<gene>
    <name evidence="2" type="ORF">VB739_06960</name>
</gene>
<name>A0ABU5SUZ5_9CYAN</name>
<evidence type="ECO:0000256" key="1">
    <source>
        <dbReference type="SAM" id="Phobius"/>
    </source>
</evidence>
<organism evidence="2 3">
    <name type="scientific">Cyanobium gracile UHCC 0281</name>
    <dbReference type="NCBI Taxonomy" id="3110309"/>
    <lineage>
        <taxon>Bacteria</taxon>
        <taxon>Bacillati</taxon>
        <taxon>Cyanobacteriota</taxon>
        <taxon>Cyanophyceae</taxon>
        <taxon>Synechococcales</taxon>
        <taxon>Prochlorococcaceae</taxon>
        <taxon>Cyanobium</taxon>
    </lineage>
</organism>
<proteinExistence type="predicted"/>
<reference evidence="2 3" key="1">
    <citation type="submission" date="2023-12" db="EMBL/GenBank/DDBJ databases">
        <title>Baltic Sea Cyanobacteria.</title>
        <authorList>
            <person name="Delbaje E."/>
            <person name="Fewer D.P."/>
            <person name="Shishido T.K."/>
        </authorList>
    </citation>
    <scope>NUCLEOTIDE SEQUENCE [LARGE SCALE GENOMIC DNA]</scope>
    <source>
        <strain evidence="2 3">UHCC 0281</strain>
    </source>
</reference>
<evidence type="ECO:0000313" key="3">
    <source>
        <dbReference type="Proteomes" id="UP001302329"/>
    </source>
</evidence>
<keyword evidence="1" id="KW-0472">Membrane</keyword>
<keyword evidence="1" id="KW-0812">Transmembrane</keyword>
<feature type="transmembrane region" description="Helical" evidence="1">
    <location>
        <begin position="36"/>
        <end position="53"/>
    </location>
</feature>
<comment type="caution">
    <text evidence="2">The sequence shown here is derived from an EMBL/GenBank/DDBJ whole genome shotgun (WGS) entry which is preliminary data.</text>
</comment>
<accession>A0ABU5SUZ5</accession>
<dbReference type="RefSeq" id="WP_323356365.1">
    <property type="nucleotide sequence ID" value="NZ_JAYGHY010000016.1"/>
</dbReference>
<feature type="transmembrane region" description="Helical" evidence="1">
    <location>
        <begin position="12"/>
        <end position="30"/>
    </location>
</feature>
<dbReference type="Proteomes" id="UP001302329">
    <property type="component" value="Unassembled WGS sequence"/>
</dbReference>
<dbReference type="EMBL" id="JAYGHY010000016">
    <property type="protein sequence ID" value="MEA5442286.1"/>
    <property type="molecule type" value="Genomic_DNA"/>
</dbReference>
<keyword evidence="3" id="KW-1185">Reference proteome</keyword>
<evidence type="ECO:0000313" key="2">
    <source>
        <dbReference type="EMBL" id="MEA5442286.1"/>
    </source>
</evidence>
<protein>
    <submittedName>
        <fullName evidence="2">Uncharacterized protein</fullName>
    </submittedName>
</protein>
<sequence length="59" mass="6696">MKQIAGPLRRAVIYGLISYLGLVLINNSELNLPNMWIAYLPMFIGVYVATQWLDKKLGD</sequence>